<feature type="transmembrane region" description="Helical" evidence="1">
    <location>
        <begin position="285"/>
        <end position="304"/>
    </location>
</feature>
<feature type="transmembrane region" description="Helical" evidence="1">
    <location>
        <begin position="381"/>
        <end position="401"/>
    </location>
</feature>
<organism evidence="2 3">
    <name type="scientific">Streptomyces corynorhini</name>
    <dbReference type="NCBI Taxonomy" id="2282652"/>
    <lineage>
        <taxon>Bacteria</taxon>
        <taxon>Bacillati</taxon>
        <taxon>Actinomycetota</taxon>
        <taxon>Actinomycetes</taxon>
        <taxon>Kitasatosporales</taxon>
        <taxon>Streptomycetaceae</taxon>
        <taxon>Streptomyces</taxon>
    </lineage>
</organism>
<feature type="transmembrane region" description="Helical" evidence="1">
    <location>
        <begin position="120"/>
        <end position="137"/>
    </location>
</feature>
<feature type="transmembrane region" description="Helical" evidence="1">
    <location>
        <begin position="356"/>
        <end position="374"/>
    </location>
</feature>
<feature type="transmembrane region" description="Helical" evidence="1">
    <location>
        <begin position="223"/>
        <end position="243"/>
    </location>
</feature>
<dbReference type="AlphaFoldDB" id="A0A370B6E8"/>
<gene>
    <name evidence="2" type="ORF">DVH02_14585</name>
</gene>
<keyword evidence="1" id="KW-0472">Membrane</keyword>
<feature type="transmembrane region" description="Helical" evidence="1">
    <location>
        <begin position="88"/>
        <end position="108"/>
    </location>
</feature>
<dbReference type="RefSeq" id="WP_114624240.1">
    <property type="nucleotide sequence ID" value="NZ_QQNA01000103.1"/>
</dbReference>
<keyword evidence="3" id="KW-1185">Reference proteome</keyword>
<feature type="transmembrane region" description="Helical" evidence="1">
    <location>
        <begin position="12"/>
        <end position="33"/>
    </location>
</feature>
<comment type="caution">
    <text evidence="2">The sequence shown here is derived from an EMBL/GenBank/DDBJ whole genome shotgun (WGS) entry which is preliminary data.</text>
</comment>
<name>A0A370B6E8_9ACTN</name>
<proteinExistence type="predicted"/>
<feature type="transmembrane region" description="Helical" evidence="1">
    <location>
        <begin position="179"/>
        <end position="211"/>
    </location>
</feature>
<keyword evidence="1" id="KW-1133">Transmembrane helix</keyword>
<evidence type="ECO:0000313" key="3">
    <source>
        <dbReference type="Proteomes" id="UP000253741"/>
    </source>
</evidence>
<keyword evidence="1" id="KW-0812">Transmembrane</keyword>
<reference evidence="2 3" key="1">
    <citation type="submission" date="2018-07" db="EMBL/GenBank/DDBJ databases">
        <title>Streptomyces species from bats.</title>
        <authorList>
            <person name="Dunlap C."/>
        </authorList>
    </citation>
    <scope>NUCLEOTIDE SEQUENCE [LARGE SCALE GENOMIC DNA]</scope>
    <source>
        <strain evidence="2 3">AC230</strain>
    </source>
</reference>
<sequence length="491" mass="51710">MPPERRTGHRTARWPPALALAPLGLLGAAVWFGRWVRPGADDWCFLPVVRDDGVSALVGKFYLADNGRVANGVLTGLYAGFGVAGHQWYALISTVLVLGVLWAVTVSALGRARLTAPRGVPLLVAAMVTAVFLLATPNTYKAFYWPASSVSHTVAPVLACAAAIPLLRARSRGARKAAVATVFVAGAVLGTLSEGVSVVVLVTLASALVAGHRILTGRRRTALRIWCAAGVLGTALGTLVLVLSPGSRARRESHGVRGVSLLAPDSLAGSLRAFAHILATVLTSWPYLGAVAAGLLLGLLVTGTDGRPRNVPPHPATLFGTGVVALLLSGWLCTLLAYPVFGAGVAKVSRTWNDFLLLYLALLVGAGALLGGALRARRRTGAAGGVLACAAVCLALALPLVRLEDTMRARALAWDHQDRRLRSGAALGAHVLPYRPLPISGMREPFADHGRKVWPAKCVARYYRIDRITDADRALPPPRTQRSIRALPAQE</sequence>
<protein>
    <submittedName>
        <fullName evidence="2">Uncharacterized protein</fullName>
    </submittedName>
</protein>
<feature type="transmembrane region" description="Helical" evidence="1">
    <location>
        <begin position="143"/>
        <end position="167"/>
    </location>
</feature>
<dbReference type="EMBL" id="QQNA01000103">
    <property type="protein sequence ID" value="RDG37388.1"/>
    <property type="molecule type" value="Genomic_DNA"/>
</dbReference>
<dbReference type="OrthoDB" id="4851474at2"/>
<accession>A0A370B6E8</accession>
<dbReference type="InterPro" id="IPR045691">
    <property type="entry name" value="DUF6056"/>
</dbReference>
<dbReference type="Proteomes" id="UP000253741">
    <property type="component" value="Unassembled WGS sequence"/>
</dbReference>
<evidence type="ECO:0000313" key="2">
    <source>
        <dbReference type="EMBL" id="RDG37388.1"/>
    </source>
</evidence>
<dbReference type="Pfam" id="PF19528">
    <property type="entry name" value="DUF6056"/>
    <property type="match status" value="1"/>
</dbReference>
<evidence type="ECO:0000256" key="1">
    <source>
        <dbReference type="SAM" id="Phobius"/>
    </source>
</evidence>
<feature type="transmembrane region" description="Helical" evidence="1">
    <location>
        <begin position="316"/>
        <end position="341"/>
    </location>
</feature>